<gene>
    <name evidence="2" type="ORF">J3U88_28605</name>
</gene>
<dbReference type="PROSITE" id="PS50835">
    <property type="entry name" value="IG_LIKE"/>
    <property type="match status" value="1"/>
</dbReference>
<dbReference type="AlphaFoldDB" id="A0A8J7U7F9"/>
<comment type="caution">
    <text evidence="2">The sequence shown here is derived from an EMBL/GenBank/DDBJ whole genome shotgun (WGS) entry which is preliminary data.</text>
</comment>
<evidence type="ECO:0000259" key="1">
    <source>
        <dbReference type="PROSITE" id="PS50835"/>
    </source>
</evidence>
<dbReference type="InterPro" id="IPR007110">
    <property type="entry name" value="Ig-like_dom"/>
</dbReference>
<dbReference type="SUPFAM" id="SSF48726">
    <property type="entry name" value="Immunoglobulin"/>
    <property type="match status" value="1"/>
</dbReference>
<dbReference type="RefSeq" id="WP_207862441.1">
    <property type="nucleotide sequence ID" value="NZ_JAFREP010000037.1"/>
</dbReference>
<accession>A0A8J7U7F9</accession>
<reference evidence="2" key="1">
    <citation type="submission" date="2021-03" db="EMBL/GenBank/DDBJ databases">
        <authorList>
            <person name="Wang G."/>
        </authorList>
    </citation>
    <scope>NUCLEOTIDE SEQUENCE</scope>
    <source>
        <strain evidence="2">KCTC 12899</strain>
    </source>
</reference>
<protein>
    <submittedName>
        <fullName evidence="2">Immunoglobulin domain-containing protein</fullName>
    </submittedName>
</protein>
<evidence type="ECO:0000313" key="2">
    <source>
        <dbReference type="EMBL" id="MBO1322468.1"/>
    </source>
</evidence>
<sequence length="312" mass="33048">MPAAPEVINGNAVICAGDTNVVFTVPTVATATGYSWSVPDDAVITGGQGTHEITVTFGAAGGPVSVAAENACGPGQAFSLDVALLPDVTVDVGPATLLVCPGDPVTLIASIADVKDLNYQWFKDEVLLEGEAEGSLRLAGIDLAQEGAYHCTVTAPRGTFVSTATNLTIDALQRVSLTPRDQIARTEPLIFDLRLAFSFQNMRVAWTATPATTLIEDGPRVTMDPPPTETTLLEMVLSDDTTGNQATDFVWILVAANTGFEDYNDDGCSNTQDLWDLAQFWNQDFAGDPSGDGKITVLDFLFVRMTDPTPCP</sequence>
<dbReference type="Gene3D" id="2.60.40.10">
    <property type="entry name" value="Immunoglobulins"/>
    <property type="match status" value="1"/>
</dbReference>
<organism evidence="2 3">
    <name type="scientific">Acanthopleuribacter pedis</name>
    <dbReference type="NCBI Taxonomy" id="442870"/>
    <lineage>
        <taxon>Bacteria</taxon>
        <taxon>Pseudomonadati</taxon>
        <taxon>Acidobacteriota</taxon>
        <taxon>Holophagae</taxon>
        <taxon>Acanthopleuribacterales</taxon>
        <taxon>Acanthopleuribacteraceae</taxon>
        <taxon>Acanthopleuribacter</taxon>
    </lineage>
</organism>
<dbReference type="InterPro" id="IPR036179">
    <property type="entry name" value="Ig-like_dom_sf"/>
</dbReference>
<dbReference type="InterPro" id="IPR045829">
    <property type="entry name" value="PKD_6"/>
</dbReference>
<evidence type="ECO:0000313" key="3">
    <source>
        <dbReference type="Proteomes" id="UP000664417"/>
    </source>
</evidence>
<dbReference type="EMBL" id="JAFREP010000037">
    <property type="protein sequence ID" value="MBO1322468.1"/>
    <property type="molecule type" value="Genomic_DNA"/>
</dbReference>
<feature type="domain" description="Ig-like" evidence="1">
    <location>
        <begin position="86"/>
        <end position="168"/>
    </location>
</feature>
<dbReference type="InterPro" id="IPR013783">
    <property type="entry name" value="Ig-like_fold"/>
</dbReference>
<keyword evidence="3" id="KW-1185">Reference proteome</keyword>
<name>A0A8J7U7F9_9BACT</name>
<dbReference type="Pfam" id="PF19408">
    <property type="entry name" value="PKD_6"/>
    <property type="match status" value="1"/>
</dbReference>
<proteinExistence type="predicted"/>
<dbReference type="Proteomes" id="UP000664417">
    <property type="component" value="Unassembled WGS sequence"/>
</dbReference>